<reference evidence="16" key="2">
    <citation type="submission" date="2022-05" db="EMBL/GenBank/DDBJ databases">
        <authorList>
            <person name="Proctor A.L."/>
            <person name="Phillips G.J."/>
            <person name="Wannemuehler M.J."/>
        </authorList>
    </citation>
    <scope>NUCLEOTIDE SEQUENCE</scope>
    <source>
        <strain evidence="16">ASF457</strain>
    </source>
</reference>
<dbReference type="GO" id="GO:0016887">
    <property type="term" value="F:ATP hydrolysis activity"/>
    <property type="evidence" value="ECO:0007669"/>
    <property type="project" value="InterPro"/>
</dbReference>
<dbReference type="InterPro" id="IPR036163">
    <property type="entry name" value="HMA_dom_sf"/>
</dbReference>
<keyword evidence="3" id="KW-0813">Transport</keyword>
<evidence type="ECO:0000256" key="3">
    <source>
        <dbReference type="ARBA" id="ARBA00022448"/>
    </source>
</evidence>
<dbReference type="SMART" id="SM00746">
    <property type="entry name" value="TRASH"/>
    <property type="match status" value="1"/>
</dbReference>
<dbReference type="NCBIfam" id="TIGR01525">
    <property type="entry name" value="ATPase-IB_hvy"/>
    <property type="match status" value="1"/>
</dbReference>
<dbReference type="Gene3D" id="3.40.1110.10">
    <property type="entry name" value="Calcium-transporting ATPase, cytoplasmic domain N"/>
    <property type="match status" value="1"/>
</dbReference>
<evidence type="ECO:0000313" key="16">
    <source>
        <dbReference type="EMBL" id="USF23225.1"/>
    </source>
</evidence>
<dbReference type="SFLD" id="SFLDG00002">
    <property type="entry name" value="C1.7:_P-type_atpase_like"/>
    <property type="match status" value="1"/>
</dbReference>
<evidence type="ECO:0000256" key="14">
    <source>
        <dbReference type="ARBA" id="ARBA00023136"/>
    </source>
</evidence>
<evidence type="ECO:0000256" key="12">
    <source>
        <dbReference type="ARBA" id="ARBA00022989"/>
    </source>
</evidence>
<dbReference type="Gene3D" id="3.30.70.100">
    <property type="match status" value="1"/>
</dbReference>
<dbReference type="eggNOG" id="COG2217">
    <property type="taxonomic scope" value="Bacteria"/>
</dbReference>
<keyword evidence="17" id="KW-1185">Reference proteome</keyword>
<protein>
    <submittedName>
        <fullName evidence="16">Copper-exporting P-type ATPase</fullName>
    </submittedName>
</protein>
<dbReference type="EMBL" id="CP097562">
    <property type="protein sequence ID" value="USF23225.1"/>
    <property type="molecule type" value="Genomic_DNA"/>
</dbReference>
<dbReference type="SUPFAM" id="SSF55008">
    <property type="entry name" value="HMA, heavy metal-associated domain"/>
    <property type="match status" value="1"/>
</dbReference>
<dbReference type="InterPro" id="IPR018303">
    <property type="entry name" value="ATPase_P-typ_P_site"/>
</dbReference>
<dbReference type="Pfam" id="PF00122">
    <property type="entry name" value="E1-E2_ATPase"/>
    <property type="match status" value="1"/>
</dbReference>
<dbReference type="PROSITE" id="PS01229">
    <property type="entry name" value="COF_2"/>
    <property type="match status" value="1"/>
</dbReference>
<gene>
    <name evidence="16" type="primary">copA_1</name>
    <name evidence="16" type="ORF">N508_000281</name>
</gene>
<dbReference type="RefSeq" id="WP_023276293.1">
    <property type="nucleotide sequence ID" value="NZ_CP097562.1"/>
</dbReference>
<dbReference type="InterPro" id="IPR021993">
    <property type="entry name" value="ATPase-cat-bd"/>
</dbReference>
<dbReference type="PRINTS" id="PR00119">
    <property type="entry name" value="CATATPASE"/>
</dbReference>
<evidence type="ECO:0000256" key="15">
    <source>
        <dbReference type="RuleBase" id="RU362081"/>
    </source>
</evidence>
<dbReference type="SUPFAM" id="SSF56784">
    <property type="entry name" value="HAD-like"/>
    <property type="match status" value="1"/>
</dbReference>
<reference evidence="16" key="3">
    <citation type="submission" date="2022-06" db="EMBL/GenBank/DDBJ databases">
        <title>Resources to Facilitate Use of the Altered Schaedler Flora (ASF) Mouse Model to Study Microbiome Function.</title>
        <authorList>
            <person name="Proctor A."/>
            <person name="Parvinroo S."/>
            <person name="Richie T."/>
            <person name="Jia X."/>
            <person name="Lee S.T.M."/>
            <person name="Karp P.D."/>
            <person name="Paley S."/>
            <person name="Kostic A.D."/>
            <person name="Pierre J.F."/>
            <person name="Wannemuehler M.J."/>
            <person name="Phillips G.J."/>
        </authorList>
    </citation>
    <scope>NUCLEOTIDE SEQUENCE</scope>
    <source>
        <strain evidence="16">ASF457</strain>
    </source>
</reference>
<organism evidence="16 17">
    <name type="scientific">Mucispirillum schaedleri ASF457</name>
    <dbReference type="NCBI Taxonomy" id="1379858"/>
    <lineage>
        <taxon>Bacteria</taxon>
        <taxon>Pseudomonadati</taxon>
        <taxon>Deferribacterota</taxon>
        <taxon>Deferribacteres</taxon>
        <taxon>Deferribacterales</taxon>
        <taxon>Mucispirillaceae</taxon>
        <taxon>Mucispirillum</taxon>
    </lineage>
</organism>
<dbReference type="Proteomes" id="UP000017429">
    <property type="component" value="Chromosome"/>
</dbReference>
<dbReference type="KEGG" id="msch:N508_000281"/>
<dbReference type="SUPFAM" id="SSF81665">
    <property type="entry name" value="Calcium ATPase, transmembrane domain M"/>
    <property type="match status" value="1"/>
</dbReference>
<feature type="transmembrane region" description="Helical" evidence="15">
    <location>
        <begin position="460"/>
        <end position="481"/>
    </location>
</feature>
<dbReference type="InterPro" id="IPR023298">
    <property type="entry name" value="ATPase_P-typ_TM_dom_sf"/>
</dbReference>
<dbReference type="InterPro" id="IPR036412">
    <property type="entry name" value="HAD-like_sf"/>
</dbReference>
<dbReference type="GO" id="GO:0005507">
    <property type="term" value="F:copper ion binding"/>
    <property type="evidence" value="ECO:0007669"/>
    <property type="project" value="TreeGrafter"/>
</dbReference>
<evidence type="ECO:0000256" key="7">
    <source>
        <dbReference type="ARBA" id="ARBA00022723"/>
    </source>
</evidence>
<sequence>MALKDTEQENKYICGHCSSEVNPKTGIYEKENDKYFCCEGCRSVYHLINDEGFASFYTKRTDWDDAAPAEQVEADEEYFETSLEVLKNGDYSLSIVITGIRCAACIWLIESLALKDERIKSFRINYANHKAKIVFNPNDISVKEVLQKITRLGYCPLPSTNIETIHDKERKDYFYRFGVAAFFTMQVMMYSIANYTGYFKGMDDSLYFLFKLLSWVLATPVLIYSAYPFFQKSFAALKHFHFTMDTLVAIGAGTSYLYSVAAIFLGYETYFDTSVMIITLILLGRFIEAGAKQKGGNAVAKLLSLKPKNVRKIICEQNGEKTYITIPIDQLLKGDLFEISTGSNVAADGKIIEGICEIDESMLTGEPMPVNKKEGCQVYAGTKLINGTCIVMAENIGIDSFLSKIAASVDDAQSSKAPIQDVADNFISKFVPFVLIIAFLSFIYWYFLASVGAELSIMRAVSVLVIACPCAMGLATPLAVISATNKLSETGVIFKNGEAIERYAYVNDFYFDKTGTITTGNMSVTDCKLSFSCSSVLNLITSAAFYSKHPASKAIAAANESLYECEKFEETAGKGIIAEIKNTNIIIGSQKFLQENSVKFTAEYEKYIEKAIEKGWTIVCAAVNHILVGVFSISDIIREEAALTISLLQKEGNNISIITGDSQKAANIILGNSGINANIFANVSPFDKGSILQNAKDTKKTVMIGDGINDAIALTAASVGISMRNSTDISIESASAVLLRNDLSIIEKSHKICRKTLRIIKENLFWAFSYNFIAIPLACTGLIHPVMSAAFMSFSSLFVVANSVRIKK</sequence>
<evidence type="ECO:0000256" key="10">
    <source>
        <dbReference type="ARBA" id="ARBA00022842"/>
    </source>
</evidence>
<dbReference type="Pfam" id="PF00403">
    <property type="entry name" value="HMA"/>
    <property type="match status" value="1"/>
</dbReference>
<dbReference type="InterPro" id="IPR044492">
    <property type="entry name" value="P_typ_ATPase_HD_dom"/>
</dbReference>
<keyword evidence="9 15" id="KW-0067">ATP-binding</keyword>
<dbReference type="AlphaFoldDB" id="V2RIK9"/>
<feature type="transmembrane region" description="Helical" evidence="15">
    <location>
        <begin position="242"/>
        <end position="264"/>
    </location>
</feature>
<dbReference type="InterPro" id="IPR023299">
    <property type="entry name" value="ATPase_P-typ_cyto_dom_N"/>
</dbReference>
<dbReference type="PRINTS" id="PR00943">
    <property type="entry name" value="CUATPASE"/>
</dbReference>
<evidence type="ECO:0000256" key="8">
    <source>
        <dbReference type="ARBA" id="ARBA00022741"/>
    </source>
</evidence>
<dbReference type="InterPro" id="IPR023214">
    <property type="entry name" value="HAD_sf"/>
</dbReference>
<dbReference type="SUPFAM" id="SSF81653">
    <property type="entry name" value="Calcium ATPase, transduction domain A"/>
    <property type="match status" value="1"/>
</dbReference>
<dbReference type="InterPro" id="IPR001757">
    <property type="entry name" value="P_typ_ATPase"/>
</dbReference>
<evidence type="ECO:0000256" key="1">
    <source>
        <dbReference type="ARBA" id="ARBA00004651"/>
    </source>
</evidence>
<dbReference type="PROSITE" id="PS50846">
    <property type="entry name" value="HMA_2"/>
    <property type="match status" value="1"/>
</dbReference>
<keyword evidence="6 15" id="KW-0812">Transmembrane</keyword>
<keyword evidence="4 15" id="KW-1003">Cell membrane</keyword>
<evidence type="ECO:0000256" key="2">
    <source>
        <dbReference type="ARBA" id="ARBA00006024"/>
    </source>
</evidence>
<dbReference type="PROSITE" id="PS00154">
    <property type="entry name" value="ATPASE_E1_E2"/>
    <property type="match status" value="1"/>
</dbReference>
<dbReference type="InterPro" id="IPR006121">
    <property type="entry name" value="HMA_dom"/>
</dbReference>
<dbReference type="InterPro" id="IPR027256">
    <property type="entry name" value="P-typ_ATPase_IB"/>
</dbReference>
<dbReference type="NCBIfam" id="TIGR01511">
    <property type="entry name" value="ATPase-IB1_Cu"/>
    <property type="match status" value="1"/>
</dbReference>
<dbReference type="InterPro" id="IPR059000">
    <property type="entry name" value="ATPase_P-type_domA"/>
</dbReference>
<dbReference type="InterPro" id="IPR008250">
    <property type="entry name" value="ATPase_P-typ_transduc_dom_A_sf"/>
</dbReference>
<feature type="transmembrane region" description="Helical" evidence="15">
    <location>
        <begin position="430"/>
        <end position="448"/>
    </location>
</feature>
<dbReference type="GO" id="GO:0043682">
    <property type="term" value="F:P-type divalent copper transporter activity"/>
    <property type="evidence" value="ECO:0007669"/>
    <property type="project" value="TreeGrafter"/>
</dbReference>
<keyword evidence="14 15" id="KW-0472">Membrane</keyword>
<evidence type="ECO:0000256" key="9">
    <source>
        <dbReference type="ARBA" id="ARBA00022840"/>
    </source>
</evidence>
<accession>V2RIK9</accession>
<feature type="transmembrane region" description="Helical" evidence="15">
    <location>
        <begin position="270"/>
        <end position="287"/>
    </location>
</feature>
<dbReference type="GO" id="GO:0055070">
    <property type="term" value="P:copper ion homeostasis"/>
    <property type="evidence" value="ECO:0007669"/>
    <property type="project" value="TreeGrafter"/>
</dbReference>
<dbReference type="Pfam" id="PF00702">
    <property type="entry name" value="Hydrolase"/>
    <property type="match status" value="1"/>
</dbReference>
<name>V2RIK9_9BACT</name>
<evidence type="ECO:0000313" key="17">
    <source>
        <dbReference type="Proteomes" id="UP000017429"/>
    </source>
</evidence>
<proteinExistence type="inferred from homology"/>
<keyword evidence="8 15" id="KW-0547">Nucleotide-binding</keyword>
<keyword evidence="7 15" id="KW-0479">Metal-binding</keyword>
<dbReference type="Gene3D" id="3.40.50.1000">
    <property type="entry name" value="HAD superfamily/HAD-like"/>
    <property type="match status" value="1"/>
</dbReference>
<dbReference type="SFLD" id="SFLDS00003">
    <property type="entry name" value="Haloacid_Dehalogenase"/>
    <property type="match status" value="1"/>
</dbReference>
<dbReference type="InterPro" id="IPR011017">
    <property type="entry name" value="TRASH_dom"/>
</dbReference>
<dbReference type="OrthoDB" id="9814270at2"/>
<dbReference type="SFLD" id="SFLDF00027">
    <property type="entry name" value="p-type_atpase"/>
    <property type="match status" value="1"/>
</dbReference>
<dbReference type="GO" id="GO:0005886">
    <property type="term" value="C:plasma membrane"/>
    <property type="evidence" value="ECO:0007669"/>
    <property type="project" value="UniProtKB-SubCell"/>
</dbReference>
<reference evidence="16" key="1">
    <citation type="journal article" date="2014" name="Genome Announc.">
        <title>Draft genome sequences of the altered schaedler flora, a defined bacterial community from gnotobiotic mice.</title>
        <authorList>
            <person name="Wannemuehler M.J."/>
            <person name="Overstreet A.M."/>
            <person name="Ward D.V."/>
            <person name="Phillips G.J."/>
        </authorList>
    </citation>
    <scope>NUCLEOTIDE SEQUENCE</scope>
    <source>
        <strain evidence="16">ASF457</strain>
    </source>
</reference>
<dbReference type="GO" id="GO:0005524">
    <property type="term" value="F:ATP binding"/>
    <property type="evidence" value="ECO:0007669"/>
    <property type="project" value="UniProtKB-UniRule"/>
</dbReference>
<dbReference type="NCBIfam" id="TIGR01494">
    <property type="entry name" value="ATPase_P-type"/>
    <property type="match status" value="1"/>
</dbReference>
<dbReference type="PANTHER" id="PTHR43520">
    <property type="entry name" value="ATP7, ISOFORM B"/>
    <property type="match status" value="1"/>
</dbReference>
<keyword evidence="10" id="KW-0460">Magnesium</keyword>
<feature type="transmembrane region" description="Helical" evidence="15">
    <location>
        <begin position="212"/>
        <end position="230"/>
    </location>
</feature>
<keyword evidence="13" id="KW-0406">Ion transport</keyword>
<dbReference type="Pfam" id="PF12156">
    <property type="entry name" value="ATPase-cat_bd"/>
    <property type="match status" value="1"/>
</dbReference>
<evidence type="ECO:0000256" key="13">
    <source>
        <dbReference type="ARBA" id="ARBA00023065"/>
    </source>
</evidence>
<dbReference type="PANTHER" id="PTHR43520:SF5">
    <property type="entry name" value="CATION-TRANSPORTING P-TYPE ATPASE-RELATED"/>
    <property type="match status" value="1"/>
</dbReference>
<evidence type="ECO:0000256" key="4">
    <source>
        <dbReference type="ARBA" id="ARBA00022475"/>
    </source>
</evidence>
<comment type="similarity">
    <text evidence="2 15">Belongs to the cation transport ATPase (P-type) (TC 3.A.3) family. Type IB subfamily.</text>
</comment>
<evidence type="ECO:0000256" key="11">
    <source>
        <dbReference type="ARBA" id="ARBA00022967"/>
    </source>
</evidence>
<feature type="transmembrane region" description="Helical" evidence="15">
    <location>
        <begin position="173"/>
        <end position="192"/>
    </location>
</feature>
<comment type="subcellular location">
    <subcellularLocation>
        <location evidence="1">Cell membrane</location>
        <topology evidence="1">Multi-pass membrane protein</topology>
    </subcellularLocation>
</comment>
<keyword evidence="12 15" id="KW-1133">Transmembrane helix</keyword>
<evidence type="ECO:0000256" key="6">
    <source>
        <dbReference type="ARBA" id="ARBA00022692"/>
    </source>
</evidence>
<keyword evidence="5" id="KW-0597">Phosphoprotein</keyword>
<feature type="transmembrane region" description="Helical" evidence="15">
    <location>
        <begin position="764"/>
        <end position="783"/>
    </location>
</feature>
<evidence type="ECO:0000256" key="5">
    <source>
        <dbReference type="ARBA" id="ARBA00022553"/>
    </source>
</evidence>
<keyword evidence="11" id="KW-1278">Translocase</keyword>
<dbReference type="Gene3D" id="2.70.150.10">
    <property type="entry name" value="Calcium-transporting ATPase, cytoplasmic transduction domain A"/>
    <property type="match status" value="1"/>
</dbReference>